<reference evidence="1 2" key="3">
    <citation type="submission" date="2019-11" db="EMBL/GenBank/DDBJ databases">
        <title>A de novo genome assembly of a pear dwarfing rootstock.</title>
        <authorList>
            <person name="Wang F."/>
            <person name="Wang J."/>
            <person name="Li S."/>
            <person name="Zhang Y."/>
            <person name="Fang M."/>
            <person name="Ma L."/>
            <person name="Zhao Y."/>
            <person name="Jiang S."/>
        </authorList>
    </citation>
    <scope>NUCLEOTIDE SEQUENCE [LARGE SCALE GENOMIC DNA]</scope>
    <source>
        <strain evidence="1">S2</strain>
        <tissue evidence="1">Leaf</tissue>
    </source>
</reference>
<dbReference type="EMBL" id="SMOL01000781">
    <property type="protein sequence ID" value="KAB2595424.1"/>
    <property type="molecule type" value="Genomic_DNA"/>
</dbReference>
<comment type="caution">
    <text evidence="1">The sequence shown here is derived from an EMBL/GenBank/DDBJ whole genome shotgun (WGS) entry which is preliminary data.</text>
</comment>
<dbReference type="AlphaFoldDB" id="A0A5N5FA63"/>
<gene>
    <name evidence="1" type="ORF">D8674_030874</name>
</gene>
<evidence type="ECO:0000313" key="1">
    <source>
        <dbReference type="EMBL" id="KAB2595424.1"/>
    </source>
</evidence>
<proteinExistence type="predicted"/>
<evidence type="ECO:0000313" key="2">
    <source>
        <dbReference type="Proteomes" id="UP000327157"/>
    </source>
</evidence>
<keyword evidence="2" id="KW-1185">Reference proteome</keyword>
<reference evidence="1 2" key="1">
    <citation type="submission" date="2019-09" db="EMBL/GenBank/DDBJ databases">
        <authorList>
            <person name="Ou C."/>
        </authorList>
    </citation>
    <scope>NUCLEOTIDE SEQUENCE [LARGE SCALE GENOMIC DNA]</scope>
    <source>
        <strain evidence="1">S2</strain>
        <tissue evidence="1">Leaf</tissue>
    </source>
</reference>
<accession>A0A5N5FA63</accession>
<reference evidence="2" key="2">
    <citation type="submission" date="2019-10" db="EMBL/GenBank/DDBJ databases">
        <title>A de novo genome assembly of a pear dwarfing rootstock.</title>
        <authorList>
            <person name="Wang F."/>
            <person name="Wang J."/>
            <person name="Li S."/>
            <person name="Zhang Y."/>
            <person name="Fang M."/>
            <person name="Ma L."/>
            <person name="Zhao Y."/>
            <person name="Jiang S."/>
        </authorList>
    </citation>
    <scope>NUCLEOTIDE SEQUENCE [LARGE SCALE GENOMIC DNA]</scope>
</reference>
<organism evidence="1 2">
    <name type="scientific">Pyrus ussuriensis x Pyrus communis</name>
    <dbReference type="NCBI Taxonomy" id="2448454"/>
    <lineage>
        <taxon>Eukaryota</taxon>
        <taxon>Viridiplantae</taxon>
        <taxon>Streptophyta</taxon>
        <taxon>Embryophyta</taxon>
        <taxon>Tracheophyta</taxon>
        <taxon>Spermatophyta</taxon>
        <taxon>Magnoliopsida</taxon>
        <taxon>eudicotyledons</taxon>
        <taxon>Gunneridae</taxon>
        <taxon>Pentapetalae</taxon>
        <taxon>rosids</taxon>
        <taxon>fabids</taxon>
        <taxon>Rosales</taxon>
        <taxon>Rosaceae</taxon>
        <taxon>Amygdaloideae</taxon>
        <taxon>Maleae</taxon>
        <taxon>Pyrus</taxon>
    </lineage>
</organism>
<protein>
    <submittedName>
        <fullName evidence="1">Pentatricopeptide repeat-containing protein</fullName>
    </submittedName>
</protein>
<name>A0A5N5FA63_9ROSA</name>
<dbReference type="Proteomes" id="UP000327157">
    <property type="component" value="Chromosome 7"/>
</dbReference>
<sequence>MSRTKSSTEDGKALGIIPLLCIFLKILLASSNFCALQNPSTTAVYITTSGILPFSRIDPKSFMASWTNASLHSPSGIATTFGIRPVSFIFMNIWSASFRSLWWLGNFLRLLPLRLVESQLQLSSTVKSSIVLHIKSSEPQNPVAGKTEDRKAASSGAIPAPTLGAVAKNGRARTGGYGVVGGSVCLIWTSDRRLRTQFFRSNGGGSRCSIWNSDRRL</sequence>